<reference evidence="2 3" key="1">
    <citation type="journal article" date="2019" name="Nat. Ecol. Evol.">
        <title>Megaphylogeny resolves global patterns of mushroom evolution.</title>
        <authorList>
            <person name="Varga T."/>
            <person name="Krizsan K."/>
            <person name="Foldi C."/>
            <person name="Dima B."/>
            <person name="Sanchez-Garcia M."/>
            <person name="Sanchez-Ramirez S."/>
            <person name="Szollosi G.J."/>
            <person name="Szarkandi J.G."/>
            <person name="Papp V."/>
            <person name="Albert L."/>
            <person name="Andreopoulos W."/>
            <person name="Angelini C."/>
            <person name="Antonin V."/>
            <person name="Barry K.W."/>
            <person name="Bougher N.L."/>
            <person name="Buchanan P."/>
            <person name="Buyck B."/>
            <person name="Bense V."/>
            <person name="Catcheside P."/>
            <person name="Chovatia M."/>
            <person name="Cooper J."/>
            <person name="Damon W."/>
            <person name="Desjardin D."/>
            <person name="Finy P."/>
            <person name="Geml J."/>
            <person name="Haridas S."/>
            <person name="Hughes K."/>
            <person name="Justo A."/>
            <person name="Karasinski D."/>
            <person name="Kautmanova I."/>
            <person name="Kiss B."/>
            <person name="Kocsube S."/>
            <person name="Kotiranta H."/>
            <person name="LaButti K.M."/>
            <person name="Lechner B.E."/>
            <person name="Liimatainen K."/>
            <person name="Lipzen A."/>
            <person name="Lukacs Z."/>
            <person name="Mihaltcheva S."/>
            <person name="Morgado L.N."/>
            <person name="Niskanen T."/>
            <person name="Noordeloos M.E."/>
            <person name="Ohm R.A."/>
            <person name="Ortiz-Santana B."/>
            <person name="Ovrebo C."/>
            <person name="Racz N."/>
            <person name="Riley R."/>
            <person name="Savchenko A."/>
            <person name="Shiryaev A."/>
            <person name="Soop K."/>
            <person name="Spirin V."/>
            <person name="Szebenyi C."/>
            <person name="Tomsovsky M."/>
            <person name="Tulloss R.E."/>
            <person name="Uehling J."/>
            <person name="Grigoriev I.V."/>
            <person name="Vagvolgyi C."/>
            <person name="Papp T."/>
            <person name="Martin F.M."/>
            <person name="Miettinen O."/>
            <person name="Hibbett D.S."/>
            <person name="Nagy L.G."/>
        </authorList>
    </citation>
    <scope>NUCLEOTIDE SEQUENCE [LARGE SCALE GENOMIC DNA]</scope>
    <source>
        <strain evidence="2 3">CBS 962.96</strain>
    </source>
</reference>
<gene>
    <name evidence="2" type="ORF">K435DRAFT_804846</name>
</gene>
<dbReference type="OrthoDB" id="284473at2759"/>
<dbReference type="Pfam" id="PF03644">
    <property type="entry name" value="Glyco_hydro_85"/>
    <property type="match status" value="1"/>
</dbReference>
<dbReference type="PANTHER" id="PTHR13246">
    <property type="entry name" value="ENDO BETA N-ACETYLGLUCOSAMINIDASE"/>
    <property type="match status" value="1"/>
</dbReference>
<dbReference type="EMBL" id="ML179481">
    <property type="protein sequence ID" value="THU86760.1"/>
    <property type="molecule type" value="Genomic_DNA"/>
</dbReference>
<dbReference type="Proteomes" id="UP000297245">
    <property type="component" value="Unassembled WGS sequence"/>
</dbReference>
<dbReference type="PANTHER" id="PTHR13246:SF1">
    <property type="entry name" value="CYTOSOLIC ENDO-BETA-N-ACETYLGLUCOSAMINIDASE"/>
    <property type="match status" value="1"/>
</dbReference>
<dbReference type="InterPro" id="IPR005201">
    <property type="entry name" value="TIM_ENGase"/>
</dbReference>
<name>A0A4S8LDF9_DENBC</name>
<dbReference type="GO" id="GO:0033925">
    <property type="term" value="F:mannosyl-glycoprotein endo-beta-N-acetylglucosaminidase activity"/>
    <property type="evidence" value="ECO:0007669"/>
    <property type="project" value="UniProtKB-EC"/>
</dbReference>
<sequence length="184" mass="21312">MHAGVVWYDSVIFTGHLAWQDRLNSLNLPFFLSSDSIFTNYTWKPTYPNLTTQYFLSLESSLTANKTLRDIYMGIDVWGRGSHGAGSFGSYRALQHISPSSLGLSVVIFGQAWTWENEQDKDEWTWEKWWDYERFLFFMGWPRTVITKSKGTVSGTESRPTRDEISGSKCCKWTKEFNTNSENN</sequence>
<evidence type="ECO:0000259" key="1">
    <source>
        <dbReference type="Pfam" id="PF03644"/>
    </source>
</evidence>
<evidence type="ECO:0000313" key="2">
    <source>
        <dbReference type="EMBL" id="THU86760.1"/>
    </source>
</evidence>
<dbReference type="AlphaFoldDB" id="A0A4S8LDF9"/>
<dbReference type="Gene3D" id="3.20.20.80">
    <property type="entry name" value="Glycosidases"/>
    <property type="match status" value="1"/>
</dbReference>
<keyword evidence="3" id="KW-1185">Reference proteome</keyword>
<accession>A0A4S8LDF9</accession>
<dbReference type="GO" id="GO:0005829">
    <property type="term" value="C:cytosol"/>
    <property type="evidence" value="ECO:0007669"/>
    <property type="project" value="UniProtKB-SubCell"/>
</dbReference>
<organism evidence="2 3">
    <name type="scientific">Dendrothele bispora (strain CBS 962.96)</name>
    <dbReference type="NCBI Taxonomy" id="1314807"/>
    <lineage>
        <taxon>Eukaryota</taxon>
        <taxon>Fungi</taxon>
        <taxon>Dikarya</taxon>
        <taxon>Basidiomycota</taxon>
        <taxon>Agaricomycotina</taxon>
        <taxon>Agaricomycetes</taxon>
        <taxon>Agaricomycetidae</taxon>
        <taxon>Agaricales</taxon>
        <taxon>Agaricales incertae sedis</taxon>
        <taxon>Dendrothele</taxon>
    </lineage>
</organism>
<feature type="domain" description="Cytosolic endo-beta-N-acetylglucosaminidase TIM barrel" evidence="1">
    <location>
        <begin position="3"/>
        <end position="138"/>
    </location>
</feature>
<protein>
    <recommendedName>
        <fullName evidence="1">Cytosolic endo-beta-N-acetylglucosaminidase TIM barrel domain-containing protein</fullName>
    </recommendedName>
</protein>
<evidence type="ECO:0000313" key="3">
    <source>
        <dbReference type="Proteomes" id="UP000297245"/>
    </source>
</evidence>
<proteinExistence type="predicted"/>
<dbReference type="InterPro" id="IPR032979">
    <property type="entry name" value="ENGase"/>
</dbReference>